<keyword evidence="2" id="KW-0963">Cytoplasm</keyword>
<dbReference type="GO" id="GO:0030488">
    <property type="term" value="P:tRNA methylation"/>
    <property type="evidence" value="ECO:0007669"/>
    <property type="project" value="TreeGrafter"/>
</dbReference>
<comment type="caution">
    <text evidence="8">The sequence shown here is derived from an EMBL/GenBank/DDBJ whole genome shotgun (WGS) entry which is preliminary data.</text>
</comment>
<proteinExistence type="inferred from homology"/>
<evidence type="ECO:0000256" key="2">
    <source>
        <dbReference type="ARBA" id="ARBA00022490"/>
    </source>
</evidence>
<name>A0AAV1YVP2_9ARAC</name>
<evidence type="ECO:0000256" key="5">
    <source>
        <dbReference type="ARBA" id="ARBA00022737"/>
    </source>
</evidence>
<reference evidence="8 9" key="1">
    <citation type="submission" date="2024-04" db="EMBL/GenBank/DDBJ databases">
        <authorList>
            <person name="Rising A."/>
            <person name="Reimegard J."/>
            <person name="Sonavane S."/>
            <person name="Akerstrom W."/>
            <person name="Nylinder S."/>
            <person name="Hedman E."/>
            <person name="Kallberg Y."/>
        </authorList>
    </citation>
    <scope>NUCLEOTIDE SEQUENCE [LARGE SCALE GENOMIC DNA]</scope>
</reference>
<keyword evidence="3" id="KW-0853">WD repeat</keyword>
<comment type="similarity">
    <text evidence="6">Belongs to the WD repeat WDR6 family.</text>
</comment>
<keyword evidence="9" id="KW-1185">Reference proteome</keyword>
<dbReference type="InterPro" id="IPR015943">
    <property type="entry name" value="WD40/YVTN_repeat-like_dom_sf"/>
</dbReference>
<dbReference type="GO" id="GO:0005737">
    <property type="term" value="C:cytoplasm"/>
    <property type="evidence" value="ECO:0007669"/>
    <property type="project" value="UniProtKB-SubCell"/>
</dbReference>
<evidence type="ECO:0000256" key="4">
    <source>
        <dbReference type="ARBA" id="ARBA00022694"/>
    </source>
</evidence>
<dbReference type="InterPro" id="IPR001680">
    <property type="entry name" value="WD40_rpt"/>
</dbReference>
<accession>A0AAV1YVP2</accession>
<dbReference type="PANTHER" id="PTHR14344">
    <property type="entry name" value="WD REPEAT PROTEIN"/>
    <property type="match status" value="1"/>
</dbReference>
<gene>
    <name evidence="8" type="ORF">LARSCL_LOCUS1205</name>
</gene>
<organism evidence="8 9">
    <name type="scientific">Larinioides sclopetarius</name>
    <dbReference type="NCBI Taxonomy" id="280406"/>
    <lineage>
        <taxon>Eukaryota</taxon>
        <taxon>Metazoa</taxon>
        <taxon>Ecdysozoa</taxon>
        <taxon>Arthropoda</taxon>
        <taxon>Chelicerata</taxon>
        <taxon>Arachnida</taxon>
        <taxon>Araneae</taxon>
        <taxon>Araneomorphae</taxon>
        <taxon>Entelegynae</taxon>
        <taxon>Araneoidea</taxon>
        <taxon>Araneidae</taxon>
        <taxon>Larinioides</taxon>
    </lineage>
</organism>
<sequence length="302" mass="33442">MMLWKITSDANIQGQQLGSYILSGLGETTKHSKKENRSIQFDPQTRLMDVAICRPEASSSGTYVISTACSDSFFRVYAFDFITRKLSLCFNLHHGEHCILKLSQICLINDSVKNHFFITGAADGYIKVFNQNTCNYTSSISHLEGNILPQFVTPDLQLKSHQSGINALDAKSIADWIIGTAGDDNALSISVVHFELLASEHMRCTEVSKAQVKSAHASQITGLKILDGKTIVTVSIDQRINIWTWKSVGSDLVIDLSISKISLIPDIAHLEAWQNEVTKSWTLLVCGQGIESFTFVLNEENV</sequence>
<dbReference type="InterPro" id="IPR036322">
    <property type="entry name" value="WD40_repeat_dom_sf"/>
</dbReference>
<evidence type="ECO:0000256" key="1">
    <source>
        <dbReference type="ARBA" id="ARBA00004496"/>
    </source>
</evidence>
<dbReference type="SUPFAM" id="SSF50978">
    <property type="entry name" value="WD40 repeat-like"/>
    <property type="match status" value="1"/>
</dbReference>
<dbReference type="InterPro" id="IPR051973">
    <property type="entry name" value="tRNA_Anticodon_Mtase-Reg"/>
</dbReference>
<evidence type="ECO:0000313" key="9">
    <source>
        <dbReference type="Proteomes" id="UP001497382"/>
    </source>
</evidence>
<dbReference type="AlphaFoldDB" id="A0AAV1YVP2"/>
<dbReference type="Gene3D" id="2.130.10.10">
    <property type="entry name" value="YVTN repeat-like/Quinoprotein amine dehydrogenase"/>
    <property type="match status" value="1"/>
</dbReference>
<dbReference type="SMART" id="SM00320">
    <property type="entry name" value="WD40"/>
    <property type="match status" value="2"/>
</dbReference>
<comment type="subcellular location">
    <subcellularLocation>
        <location evidence="1">Cytoplasm</location>
    </subcellularLocation>
</comment>
<keyword evidence="4" id="KW-0819">tRNA processing</keyword>
<protein>
    <recommendedName>
        <fullName evidence="7">tRNA (34-2'-O)-methyltransferase regulator WDR6</fullName>
    </recommendedName>
</protein>
<evidence type="ECO:0000256" key="3">
    <source>
        <dbReference type="ARBA" id="ARBA00022574"/>
    </source>
</evidence>
<evidence type="ECO:0000256" key="7">
    <source>
        <dbReference type="ARBA" id="ARBA00040154"/>
    </source>
</evidence>
<dbReference type="Proteomes" id="UP001497382">
    <property type="component" value="Unassembled WGS sequence"/>
</dbReference>
<evidence type="ECO:0000256" key="6">
    <source>
        <dbReference type="ARBA" id="ARBA00038255"/>
    </source>
</evidence>
<evidence type="ECO:0000313" key="8">
    <source>
        <dbReference type="EMBL" id="CAL1262806.1"/>
    </source>
</evidence>
<dbReference type="EMBL" id="CAXIEN010000006">
    <property type="protein sequence ID" value="CAL1262806.1"/>
    <property type="molecule type" value="Genomic_DNA"/>
</dbReference>
<keyword evidence="5" id="KW-0677">Repeat</keyword>
<dbReference type="PANTHER" id="PTHR14344:SF3">
    <property type="entry name" value="WD REPEAT-CONTAINING PROTEIN 6"/>
    <property type="match status" value="1"/>
</dbReference>